<gene>
    <name evidence="1" type="ORF">J0895_11315</name>
</gene>
<evidence type="ECO:0000313" key="1">
    <source>
        <dbReference type="EMBL" id="MBO0349686.1"/>
    </source>
</evidence>
<dbReference type="InterPro" id="IPR018841">
    <property type="entry name" value="DUF2442"/>
</dbReference>
<organism evidence="1 2">
    <name type="scientific">Phormidium pseudopriestleyi FRX01</name>
    <dbReference type="NCBI Taxonomy" id="1759528"/>
    <lineage>
        <taxon>Bacteria</taxon>
        <taxon>Bacillati</taxon>
        <taxon>Cyanobacteriota</taxon>
        <taxon>Cyanophyceae</taxon>
        <taxon>Oscillatoriophycideae</taxon>
        <taxon>Oscillatoriales</taxon>
        <taxon>Oscillatoriaceae</taxon>
        <taxon>Phormidium</taxon>
    </lineage>
</organism>
<proteinExistence type="predicted"/>
<protein>
    <submittedName>
        <fullName evidence="1">DUF2442 domain-containing protein</fullName>
    </submittedName>
</protein>
<keyword evidence="2" id="KW-1185">Reference proteome</keyword>
<accession>A0ABS3FRE0</accession>
<reference evidence="1 2" key="1">
    <citation type="submission" date="2021-03" db="EMBL/GenBank/DDBJ databases">
        <title>Metabolic Capacity of the Antarctic Cyanobacterium Phormidium pseudopriestleyi that Sustains Oxygenic Photosynthesis in the Presence of Hydrogen Sulfide.</title>
        <authorList>
            <person name="Lumian J.E."/>
            <person name="Jungblut A.D."/>
            <person name="Dillon M.L."/>
            <person name="Hawes I."/>
            <person name="Doran P.T."/>
            <person name="Mackey T.J."/>
            <person name="Dick G.J."/>
            <person name="Grettenberger C.L."/>
            <person name="Sumner D.Y."/>
        </authorList>
    </citation>
    <scope>NUCLEOTIDE SEQUENCE [LARGE SCALE GENOMIC DNA]</scope>
    <source>
        <strain evidence="1 2">FRX01</strain>
    </source>
</reference>
<dbReference type="EMBL" id="JAFLQW010000303">
    <property type="protein sequence ID" value="MBO0349686.1"/>
    <property type="molecule type" value="Genomic_DNA"/>
</dbReference>
<sequence>MTKPWKKQWDFDFTEEALAEELNQAEQAAIAAAENGPCAEKVSYNVEENLITIHLTNGSTFSFPPDLAQGLRGANPEQLRDVWLDADGLSVHWESLDADFTVLGLLQGIFGTRKWMSELGRKGGKISTEAKREAARKRLETGFLKSDADN</sequence>
<dbReference type="RefSeq" id="WP_207088194.1">
    <property type="nucleotide sequence ID" value="NZ_JAFLQW010000303.1"/>
</dbReference>
<comment type="caution">
    <text evidence="1">The sequence shown here is derived from an EMBL/GenBank/DDBJ whole genome shotgun (WGS) entry which is preliminary data.</text>
</comment>
<evidence type="ECO:0000313" key="2">
    <source>
        <dbReference type="Proteomes" id="UP000664844"/>
    </source>
</evidence>
<dbReference type="Gene3D" id="3.30.2020.40">
    <property type="entry name" value="Uncharacterised protein PF10387, DUF2442"/>
    <property type="match status" value="1"/>
</dbReference>
<name>A0ABS3FRE0_9CYAN</name>
<dbReference type="Pfam" id="PF10387">
    <property type="entry name" value="DUF2442"/>
    <property type="match status" value="1"/>
</dbReference>
<dbReference type="Proteomes" id="UP000664844">
    <property type="component" value="Unassembled WGS sequence"/>
</dbReference>